<dbReference type="PANTHER" id="PTHR42104">
    <property type="entry name" value="EXTRACELLULAR GUANYL-SPECIFIC RIBONUCLEASE RNTA (AFU_ORTHOLOGUE AFUA_4G03230)"/>
    <property type="match status" value="1"/>
</dbReference>
<dbReference type="Proteomes" id="UP000472727">
    <property type="component" value="Unassembled WGS sequence"/>
</dbReference>
<dbReference type="GO" id="GO:0003723">
    <property type="term" value="F:RNA binding"/>
    <property type="evidence" value="ECO:0007669"/>
    <property type="project" value="InterPro"/>
</dbReference>
<dbReference type="AlphaFoldDB" id="A0A6G1M2Y7"/>
<dbReference type="Gene3D" id="3.10.450.30">
    <property type="entry name" value="Microbial ribonucleases"/>
    <property type="match status" value="1"/>
</dbReference>
<protein>
    <submittedName>
        <fullName evidence="7">Uncharacterized protein</fullName>
    </submittedName>
</protein>
<dbReference type="GO" id="GO:0016787">
    <property type="term" value="F:hydrolase activity"/>
    <property type="evidence" value="ECO:0007669"/>
    <property type="project" value="UniProtKB-KW"/>
</dbReference>
<evidence type="ECO:0000313" key="7">
    <source>
        <dbReference type="EMBL" id="KAF3169602.1"/>
    </source>
</evidence>
<organism evidence="7 12">
    <name type="scientific">Orbilia oligospora</name>
    <name type="common">Nematode-trapping fungus</name>
    <name type="synonym">Arthrobotrys oligospora</name>
    <dbReference type="NCBI Taxonomy" id="2813651"/>
    <lineage>
        <taxon>Eukaryota</taxon>
        <taxon>Fungi</taxon>
        <taxon>Dikarya</taxon>
        <taxon>Ascomycota</taxon>
        <taxon>Pezizomycotina</taxon>
        <taxon>Orbiliomycetes</taxon>
        <taxon>Orbiliales</taxon>
        <taxon>Orbiliaceae</taxon>
        <taxon>Orbilia</taxon>
    </lineage>
</organism>
<dbReference type="InterPro" id="IPR016191">
    <property type="entry name" value="Ribonuclease/ribotoxin"/>
</dbReference>
<keyword evidence="1" id="KW-0540">Nuclease</keyword>
<accession>A0A6G1M2Y7</accession>
<comment type="caution">
    <text evidence="7">The sequence shown here is derived from an EMBL/GenBank/DDBJ whole genome shotgun (WGS) entry which is preliminary data.</text>
</comment>
<dbReference type="PANTHER" id="PTHR42104:SF2">
    <property type="entry name" value="GUANYL-SPECIFIC RIBONUCLEASE, PUTATIVE (AFU_ORTHOLOGUE AFUA_4G01200)-RELATED"/>
    <property type="match status" value="1"/>
</dbReference>
<keyword evidence="6" id="KW-0732">Signal</keyword>
<evidence type="ECO:0000313" key="8">
    <source>
        <dbReference type="EMBL" id="KAF3202724.1"/>
    </source>
</evidence>
<dbReference type="SUPFAM" id="SSF53933">
    <property type="entry name" value="Microbial ribonucleases"/>
    <property type="match status" value="1"/>
</dbReference>
<evidence type="ECO:0000256" key="2">
    <source>
        <dbReference type="ARBA" id="ARBA00022759"/>
    </source>
</evidence>
<keyword evidence="3" id="KW-0378">Hydrolase</keyword>
<keyword evidence="2" id="KW-0255">Endonuclease</keyword>
<proteinExistence type="predicted"/>
<dbReference type="EMBL" id="WIWS01000014">
    <property type="protein sequence ID" value="KAF3225602.1"/>
    <property type="molecule type" value="Genomic_DNA"/>
</dbReference>
<evidence type="ECO:0000313" key="11">
    <source>
        <dbReference type="Proteomes" id="UP000472727"/>
    </source>
</evidence>
<evidence type="ECO:0000256" key="1">
    <source>
        <dbReference type="ARBA" id="ARBA00022722"/>
    </source>
</evidence>
<dbReference type="GO" id="GO:0046589">
    <property type="term" value="F:ribonuclease T1 activity"/>
    <property type="evidence" value="ECO:0007669"/>
    <property type="project" value="UniProtKB-EC"/>
</dbReference>
<gene>
    <name evidence="9" type="ORF">TWF106_002120</name>
    <name evidence="10" type="ORF">TWF191_004861</name>
    <name evidence="8" type="ORF">TWF679_010685</name>
    <name evidence="7" type="ORF">TWF788_010430</name>
</gene>
<dbReference type="Proteomes" id="UP000479691">
    <property type="component" value="Unassembled WGS sequence"/>
</dbReference>
<dbReference type="InterPro" id="IPR000026">
    <property type="entry name" value="N1-like"/>
</dbReference>
<dbReference type="OrthoDB" id="5425539at2759"/>
<sequence length="157" mass="17229">MKCLTPLAILALLIAPVAYAKVQGVTEIECGGQEWNMDQVQSASDESFDHIKAGTTVGKNDYPHKFNNREGFDFSKDCTHPLYEFPIVSGGDYEGGPPKTDRVVIGAVKGDTAYFCGAITHTGAVGNNFKECRDQGNKTRSRAERRVMRRGVRLPSM</sequence>
<feature type="chain" id="PRO_5041174288" evidence="6">
    <location>
        <begin position="21"/>
        <end position="157"/>
    </location>
</feature>
<evidence type="ECO:0000256" key="5">
    <source>
        <dbReference type="ARBA" id="ARBA00023239"/>
    </source>
</evidence>
<dbReference type="EMBL" id="WIWT01000085">
    <property type="protein sequence ID" value="KAF3202724.1"/>
    <property type="molecule type" value="Genomic_DNA"/>
</dbReference>
<dbReference type="Proteomes" id="UP000614610">
    <property type="component" value="Unassembled WGS sequence"/>
</dbReference>
<evidence type="ECO:0000313" key="9">
    <source>
        <dbReference type="EMBL" id="KAF3225602.1"/>
    </source>
</evidence>
<dbReference type="EMBL" id="JAABOE010000079">
    <property type="protein sequence ID" value="KAF3169602.1"/>
    <property type="molecule type" value="Genomic_DNA"/>
</dbReference>
<dbReference type="Proteomes" id="UP000483672">
    <property type="component" value="Unassembled WGS sequence"/>
</dbReference>
<evidence type="ECO:0000313" key="12">
    <source>
        <dbReference type="Proteomes" id="UP000479691"/>
    </source>
</evidence>
<feature type="signal peptide" evidence="6">
    <location>
        <begin position="1"/>
        <end position="20"/>
    </location>
</feature>
<keyword evidence="5" id="KW-0456">Lyase</keyword>
<keyword evidence="4" id="KW-1015">Disulfide bond</keyword>
<evidence type="ECO:0000313" key="13">
    <source>
        <dbReference type="Proteomes" id="UP000483672"/>
    </source>
</evidence>
<name>A0A6G1M2Y7_ORBOL</name>
<evidence type="ECO:0000256" key="3">
    <source>
        <dbReference type="ARBA" id="ARBA00022801"/>
    </source>
</evidence>
<evidence type="ECO:0000313" key="10">
    <source>
        <dbReference type="EMBL" id="KAF3226200.1"/>
    </source>
</evidence>
<reference evidence="11 12" key="1">
    <citation type="submission" date="2019-06" db="EMBL/GenBank/DDBJ databases">
        <authorList>
            <person name="Palmer J.M."/>
        </authorList>
    </citation>
    <scope>NUCLEOTIDE SEQUENCE [LARGE SCALE GENOMIC DNA]</scope>
    <source>
        <strain evidence="9 11">TWF106</strain>
        <strain evidence="10 13">TWF191</strain>
        <strain evidence="8">TWF679</strain>
        <strain evidence="7 12">TWF788</strain>
    </source>
</reference>
<evidence type="ECO:0000256" key="4">
    <source>
        <dbReference type="ARBA" id="ARBA00023157"/>
    </source>
</evidence>
<dbReference type="EMBL" id="WIPF01000024">
    <property type="protein sequence ID" value="KAF3226200.1"/>
    <property type="molecule type" value="Genomic_DNA"/>
</dbReference>
<evidence type="ECO:0000256" key="6">
    <source>
        <dbReference type="SAM" id="SignalP"/>
    </source>
</evidence>
<dbReference type="Pfam" id="PF00545">
    <property type="entry name" value="Ribonuclease"/>
    <property type="match status" value="1"/>
</dbReference>